<dbReference type="EMBL" id="JASAOG010000014">
    <property type="protein sequence ID" value="KAK0065169.1"/>
    <property type="molecule type" value="Genomic_DNA"/>
</dbReference>
<evidence type="ECO:0000256" key="2">
    <source>
        <dbReference type="ARBA" id="ARBA00022530"/>
    </source>
</evidence>
<reference evidence="6" key="2">
    <citation type="submission" date="2023-04" db="EMBL/GenBank/DDBJ databases">
        <authorList>
            <person name="Bu L."/>
            <person name="Lu L."/>
            <person name="Laidemitt M.R."/>
            <person name="Zhang S.M."/>
            <person name="Mutuku M."/>
            <person name="Mkoji G."/>
            <person name="Steinauer M."/>
            <person name="Loker E.S."/>
        </authorList>
    </citation>
    <scope>NUCLEOTIDE SEQUENCE</scope>
    <source>
        <strain evidence="6">KasaAsao</strain>
        <tissue evidence="6">Whole Snail</tissue>
    </source>
</reference>
<dbReference type="GO" id="GO:0005615">
    <property type="term" value="C:extracellular space"/>
    <property type="evidence" value="ECO:0007669"/>
    <property type="project" value="TreeGrafter"/>
</dbReference>
<dbReference type="Proteomes" id="UP001233172">
    <property type="component" value="Unassembled WGS sequence"/>
</dbReference>
<dbReference type="PANTHER" id="PTHR19143">
    <property type="entry name" value="FIBRINOGEN/TENASCIN/ANGIOPOEITIN"/>
    <property type="match status" value="1"/>
</dbReference>
<evidence type="ECO:0000256" key="1">
    <source>
        <dbReference type="ARBA" id="ARBA00004498"/>
    </source>
</evidence>
<dbReference type="InterPro" id="IPR013783">
    <property type="entry name" value="Ig-like_fold"/>
</dbReference>
<dbReference type="SUPFAM" id="SSF56496">
    <property type="entry name" value="Fibrinogen C-terminal domain-like"/>
    <property type="match status" value="1"/>
</dbReference>
<evidence type="ECO:0000259" key="5">
    <source>
        <dbReference type="PROSITE" id="PS51406"/>
    </source>
</evidence>
<feature type="coiled-coil region" evidence="3">
    <location>
        <begin position="479"/>
        <end position="509"/>
    </location>
</feature>
<dbReference type="InterPro" id="IPR002181">
    <property type="entry name" value="Fibrinogen_a/b/g_C_dom"/>
</dbReference>
<dbReference type="Pfam" id="PF00147">
    <property type="entry name" value="Fibrinogen_C"/>
    <property type="match status" value="1"/>
</dbReference>
<evidence type="ECO:0000256" key="4">
    <source>
        <dbReference type="SAM" id="SignalP"/>
    </source>
</evidence>
<dbReference type="AlphaFoldDB" id="A0AAD8C4B7"/>
<feature type="domain" description="Fibrinogen C-terminal" evidence="5">
    <location>
        <begin position="553"/>
        <end position="744"/>
    </location>
</feature>
<keyword evidence="4" id="KW-0732">Signal</keyword>
<comment type="subcellular location">
    <subcellularLocation>
        <location evidence="1">Secreted</location>
        <location evidence="1">Extracellular space</location>
        <location evidence="1">Extracellular matrix</location>
    </subcellularLocation>
</comment>
<dbReference type="InterPro" id="IPR050373">
    <property type="entry name" value="Fibrinogen_C-term_domain"/>
</dbReference>
<dbReference type="PROSITE" id="PS51406">
    <property type="entry name" value="FIBRINOGEN_C_2"/>
    <property type="match status" value="1"/>
</dbReference>
<proteinExistence type="predicted"/>
<keyword evidence="7" id="KW-1185">Reference proteome</keyword>
<evidence type="ECO:0000256" key="3">
    <source>
        <dbReference type="SAM" id="Coils"/>
    </source>
</evidence>
<dbReference type="CDD" id="cd00087">
    <property type="entry name" value="FReD"/>
    <property type="match status" value="1"/>
</dbReference>
<gene>
    <name evidence="6" type="ORF">Bpfe_005195</name>
</gene>
<feature type="non-terminal residue" evidence="6">
    <location>
        <position position="744"/>
    </location>
</feature>
<feature type="chain" id="PRO_5042243290" evidence="4">
    <location>
        <begin position="20"/>
        <end position="744"/>
    </location>
</feature>
<keyword evidence="2" id="KW-0964">Secreted</keyword>
<evidence type="ECO:0000313" key="6">
    <source>
        <dbReference type="EMBL" id="KAK0065169.1"/>
    </source>
</evidence>
<dbReference type="Gene3D" id="2.60.40.10">
    <property type="entry name" value="Immunoglobulins"/>
    <property type="match status" value="1"/>
</dbReference>
<accession>A0AAD8C4B7</accession>
<organism evidence="6 7">
    <name type="scientific">Biomphalaria pfeifferi</name>
    <name type="common">Bloodfluke planorb</name>
    <name type="synonym">Freshwater snail</name>
    <dbReference type="NCBI Taxonomy" id="112525"/>
    <lineage>
        <taxon>Eukaryota</taxon>
        <taxon>Metazoa</taxon>
        <taxon>Spiralia</taxon>
        <taxon>Lophotrochozoa</taxon>
        <taxon>Mollusca</taxon>
        <taxon>Gastropoda</taxon>
        <taxon>Heterobranchia</taxon>
        <taxon>Euthyneura</taxon>
        <taxon>Panpulmonata</taxon>
        <taxon>Hygrophila</taxon>
        <taxon>Lymnaeoidea</taxon>
        <taxon>Planorbidae</taxon>
        <taxon>Biomphalaria</taxon>
    </lineage>
</organism>
<keyword evidence="3" id="KW-0175">Coiled coil</keyword>
<feature type="signal peptide" evidence="4">
    <location>
        <begin position="1"/>
        <end position="19"/>
    </location>
</feature>
<dbReference type="InterPro" id="IPR036056">
    <property type="entry name" value="Fibrinogen-like_C"/>
</dbReference>
<dbReference type="SMART" id="SM00186">
    <property type="entry name" value="FBG"/>
    <property type="match status" value="1"/>
</dbReference>
<protein>
    <submittedName>
        <fullName evidence="6">BpFREP19.1</fullName>
    </submittedName>
</protein>
<sequence length="744" mass="84978">MTLFQNLVLFVFIFSHAGAELVIDAQPEVISLELTPQLVVNCSITDSHVTGLDTINSLSLSRYNETKKEFDVLLSLDTHTLSLQQLVQFRHAQISFGNLYVTLTLRNPTQSDAKVYKCNVSGDSSLGKNISRVSKKEIKYDTNLTVLLEEIRRLKEDKDRDQFSCNKEELNGLNKIHTKIHFVGNSKVVKELFDPLTLTCSIQVPRNDRNETSTVQSIYILHEANGIIATISKDQPVVTTNQDVNLLAVQGELHDDSSQNSYLQVTWTNPKFSESGKYFCGAHANNAQGKKEHWNEMLTITVERLQFDDIVKVMYDIQRQVDKDKNRLQTFHENLTNNFIILNTNLQNIENAKRDVIANQESINVIKDELLSNKRNIVNNKKDINATQESINVIKDELLSNKQNIVNNKKDINATQESINVIKDELLSNKQNIVNNKKDINTTQESIIGIQEELLRNQQNIVNNKKDINTTQESIFGIQEELLRNQQNIENVREEFKSKQDSMKSIQDELLSNLHNMNISSIWKVLSNVSTAVILMKDDIDKGKTEIEQKKSSITKLQPRSCREVNSTEDRVFVTLASGLKVMCDTKTNGGGWIMFQRRIIGSVDFYRGWKEYRDGFGDYNIGEFYLGNENIYMLTSTGQYDLRIDLKYKNNAFFAQYSGFKILSEKEKYKLNIGAYSGNAGDSFSSHNNSFFSTFDRDNDEQSFNCAVDFTGAWWYQSACHNCNLNGKWGSSDHGKGVNWHDI</sequence>
<dbReference type="InterPro" id="IPR014716">
    <property type="entry name" value="Fibrinogen_a/b/g_C_1"/>
</dbReference>
<name>A0AAD8C4B7_BIOPF</name>
<reference evidence="6" key="1">
    <citation type="journal article" date="2023" name="PLoS Negl. Trop. Dis.">
        <title>A genome sequence for Biomphalaria pfeifferi, the major vector snail for the human-infecting parasite Schistosoma mansoni.</title>
        <authorList>
            <person name="Bu L."/>
            <person name="Lu L."/>
            <person name="Laidemitt M.R."/>
            <person name="Zhang S.M."/>
            <person name="Mutuku M."/>
            <person name="Mkoji G."/>
            <person name="Steinauer M."/>
            <person name="Loker E.S."/>
        </authorList>
    </citation>
    <scope>NUCLEOTIDE SEQUENCE</scope>
    <source>
        <strain evidence="6">KasaAsao</strain>
    </source>
</reference>
<comment type="caution">
    <text evidence="6">The sequence shown here is derived from an EMBL/GenBank/DDBJ whole genome shotgun (WGS) entry which is preliminary data.</text>
</comment>
<keyword evidence="2" id="KW-0272">Extracellular matrix</keyword>
<evidence type="ECO:0000313" key="7">
    <source>
        <dbReference type="Proteomes" id="UP001233172"/>
    </source>
</evidence>
<dbReference type="Gene3D" id="3.90.215.10">
    <property type="entry name" value="Gamma Fibrinogen, chain A, domain 1"/>
    <property type="match status" value="1"/>
</dbReference>